<comment type="caution">
    <text evidence="2">The sequence shown here is derived from an EMBL/GenBank/DDBJ whole genome shotgun (WGS) entry which is preliminary data.</text>
</comment>
<dbReference type="Proteomes" id="UP000234902">
    <property type="component" value="Unassembled WGS sequence"/>
</dbReference>
<dbReference type="InterPro" id="IPR027417">
    <property type="entry name" value="P-loop_NTPase"/>
</dbReference>
<dbReference type="AlphaFoldDB" id="A0A2I1U0S2"/>
<keyword evidence="2" id="KW-0378">Hydrolase</keyword>
<dbReference type="InterPro" id="IPR014001">
    <property type="entry name" value="Helicase_ATP-bd"/>
</dbReference>
<evidence type="ECO:0000313" key="2">
    <source>
        <dbReference type="EMBL" id="PKZ99491.1"/>
    </source>
</evidence>
<dbReference type="RefSeq" id="WP_101781506.1">
    <property type="nucleotide sequence ID" value="NZ_PKID01000001.1"/>
</dbReference>
<dbReference type="EMBL" id="PKID01000001">
    <property type="protein sequence ID" value="PKZ99491.1"/>
    <property type="molecule type" value="Genomic_DNA"/>
</dbReference>
<dbReference type="SUPFAM" id="SSF52540">
    <property type="entry name" value="P-loop containing nucleoside triphosphate hydrolases"/>
    <property type="match status" value="1"/>
</dbReference>
<feature type="domain" description="Helicase ATP-binding" evidence="1">
    <location>
        <begin position="143"/>
        <end position="307"/>
    </location>
</feature>
<dbReference type="PROSITE" id="PS51192">
    <property type="entry name" value="HELICASE_ATP_BIND_1"/>
    <property type="match status" value="1"/>
</dbReference>
<accession>A0A2I1U0S2</accession>
<evidence type="ECO:0000259" key="1">
    <source>
        <dbReference type="PROSITE" id="PS51192"/>
    </source>
</evidence>
<dbReference type="GO" id="GO:0005524">
    <property type="term" value="F:ATP binding"/>
    <property type="evidence" value="ECO:0007669"/>
    <property type="project" value="InterPro"/>
</dbReference>
<organism evidence="2 3">
    <name type="scientific">Streptococcus mitis</name>
    <dbReference type="NCBI Taxonomy" id="28037"/>
    <lineage>
        <taxon>Bacteria</taxon>
        <taxon>Bacillati</taxon>
        <taxon>Bacillota</taxon>
        <taxon>Bacilli</taxon>
        <taxon>Lactobacillales</taxon>
        <taxon>Streptococcaceae</taxon>
        <taxon>Streptococcus</taxon>
        <taxon>Streptococcus mitis group</taxon>
    </lineage>
</organism>
<dbReference type="InterPro" id="IPR011545">
    <property type="entry name" value="DEAD/DEAH_box_helicase_dom"/>
</dbReference>
<keyword evidence="2" id="KW-0347">Helicase</keyword>
<name>A0A2I1U0S2_STRMT</name>
<keyword evidence="2" id="KW-0067">ATP-binding</keyword>
<dbReference type="Pfam" id="PF00270">
    <property type="entry name" value="DEAD"/>
    <property type="match status" value="1"/>
</dbReference>
<evidence type="ECO:0000313" key="3">
    <source>
        <dbReference type="Proteomes" id="UP000234902"/>
    </source>
</evidence>
<proteinExistence type="predicted"/>
<dbReference type="SMART" id="SM00487">
    <property type="entry name" value="DEXDc"/>
    <property type="match status" value="1"/>
</dbReference>
<gene>
    <name evidence="2" type="ORF">CYK19_01065</name>
</gene>
<dbReference type="GO" id="GO:0003676">
    <property type="term" value="F:nucleic acid binding"/>
    <property type="evidence" value="ECO:0007669"/>
    <property type="project" value="InterPro"/>
</dbReference>
<sequence length="832" mass="98261">MVSKSDAGKAILTKIKNNKKISDNLINLLYFTKSLSSKDAEFLFSVALLLIEEFERKRERNIYLLIEYAYLIIARTCFKINDFRALYDFSINYGYYPIARKILSDGLLENNISVQHLISNNELDDFSEEGKIKTYEQHKVFEEVIESKSEQLLFAAPTSYGKSELIFKHLSKNNDKSKVAIIVPTKALIDQTFRDAKQKVHDRKILIHDQNYNVEKDNRILAIVTQERALRLIDEGIVFDMIYIDEAHELLDFNFRFPLANRSLLLARFINITRKLNLQVKLIYLSPTIQNSESLLLGDQDLINDYRIEKNLKILAIKYLSKENKEYIYDLYLNEYILVSERNDPWKYIVDTVSNGRFKKNLHFIFRPKQIEDYAQELFDLSPERDIPEEIKELQEELSRIVHPEFKLINYLSKGIVYLHGVLPLLIRNYLLKYIKESKFLSNFIANSVVLAGMNLPIDNLVYISGFNRSSDLKNLIGRVNRLNEIFKKESSLSRIFIPIHFIELIDYPQYNGCKIQNKITSLRGGHKDNVENPVLKNCNNDNDKATVIRDYEEHIIRDYHSSDFRIKLSKSGAQQLLNYTEEGIIKLQKVISETNKIEGFDNLIQKCLEKIRTIFFEPFVYEEYKLDYNYFEPTVNVSRLRYLQTCNYYKKFLENSYLPLSERVNYQFDYWKQILNKKRRDKINYFVYVGTQFGEVPYATDIYSGNQRVYIDLREHKDDSKFLYNIAIIKIQKDEDFISHEVTLLLNALKEFKIINENQFDYFLYGTQEPEEIAILKLGISKNIYESLKNENQIRNIEFDEFGNPKANIALKEFINTKQGIEKFELEQFFL</sequence>
<dbReference type="Gene3D" id="3.40.50.300">
    <property type="entry name" value="P-loop containing nucleotide triphosphate hydrolases"/>
    <property type="match status" value="2"/>
</dbReference>
<dbReference type="GO" id="GO:0004386">
    <property type="term" value="F:helicase activity"/>
    <property type="evidence" value="ECO:0007669"/>
    <property type="project" value="UniProtKB-KW"/>
</dbReference>
<keyword evidence="2" id="KW-0547">Nucleotide-binding</keyword>
<protein>
    <submittedName>
        <fullName evidence="2">DNA helicase</fullName>
    </submittedName>
</protein>
<reference evidence="2 3" key="1">
    <citation type="submission" date="2017-12" db="EMBL/GenBank/DDBJ databases">
        <title>Phylogenetic diversity of female urinary microbiome.</title>
        <authorList>
            <person name="Thomas-White K."/>
            <person name="Wolfe A.J."/>
        </authorList>
    </citation>
    <scope>NUCLEOTIDE SEQUENCE [LARGE SCALE GENOMIC DNA]</scope>
    <source>
        <strain evidence="2 3">UMB0079</strain>
    </source>
</reference>